<dbReference type="Proteomes" id="UP000221165">
    <property type="component" value="Unassembled WGS sequence"/>
</dbReference>
<name>A0A2C6KPJ0_9APIC</name>
<feature type="non-terminal residue" evidence="1">
    <location>
        <position position="1"/>
    </location>
</feature>
<protein>
    <submittedName>
        <fullName evidence="1">Uncharacterized protein</fullName>
    </submittedName>
</protein>
<sequence>GPEDGKMNENMLDKKSCVTSMKRSDILGIPKGEKGITEYRGADTRVTRCEGIHVVRGVDFDQPKSM</sequence>
<proteinExistence type="predicted"/>
<reference evidence="1 2" key="1">
    <citation type="journal article" date="2017" name="Int. J. Parasitol.">
        <title>The genome of the protozoan parasite Cystoisospora suis and a reverse vaccinology approach to identify vaccine candidates.</title>
        <authorList>
            <person name="Palmieri N."/>
            <person name="Shrestha A."/>
            <person name="Ruttkowski B."/>
            <person name="Beck T."/>
            <person name="Vogl C."/>
            <person name="Tomley F."/>
            <person name="Blake D.P."/>
            <person name="Joachim A."/>
        </authorList>
    </citation>
    <scope>NUCLEOTIDE SEQUENCE [LARGE SCALE GENOMIC DNA]</scope>
    <source>
        <strain evidence="1 2">Wien I</strain>
    </source>
</reference>
<dbReference type="RefSeq" id="XP_067920101.1">
    <property type="nucleotide sequence ID" value="XM_068067925.1"/>
</dbReference>
<dbReference type="EMBL" id="MIGC01004182">
    <property type="protein sequence ID" value="PHJ18394.1"/>
    <property type="molecule type" value="Genomic_DNA"/>
</dbReference>
<organism evidence="1 2">
    <name type="scientific">Cystoisospora suis</name>
    <dbReference type="NCBI Taxonomy" id="483139"/>
    <lineage>
        <taxon>Eukaryota</taxon>
        <taxon>Sar</taxon>
        <taxon>Alveolata</taxon>
        <taxon>Apicomplexa</taxon>
        <taxon>Conoidasida</taxon>
        <taxon>Coccidia</taxon>
        <taxon>Eucoccidiorida</taxon>
        <taxon>Eimeriorina</taxon>
        <taxon>Sarcocystidae</taxon>
        <taxon>Cystoisospora</taxon>
    </lineage>
</organism>
<evidence type="ECO:0000313" key="1">
    <source>
        <dbReference type="EMBL" id="PHJ18394.1"/>
    </source>
</evidence>
<feature type="non-terminal residue" evidence="1">
    <location>
        <position position="66"/>
    </location>
</feature>
<gene>
    <name evidence="1" type="ORF">CSUI_007781</name>
</gene>
<accession>A0A2C6KPJ0</accession>
<dbReference type="VEuPathDB" id="ToxoDB:CSUI_007781"/>
<keyword evidence="2" id="KW-1185">Reference proteome</keyword>
<dbReference type="AlphaFoldDB" id="A0A2C6KPJ0"/>
<evidence type="ECO:0000313" key="2">
    <source>
        <dbReference type="Proteomes" id="UP000221165"/>
    </source>
</evidence>
<comment type="caution">
    <text evidence="1">The sequence shown here is derived from an EMBL/GenBank/DDBJ whole genome shotgun (WGS) entry which is preliminary data.</text>
</comment>
<dbReference type="GeneID" id="94431136"/>